<gene>
    <name evidence="2" type="ORF">HAT2_00689</name>
</gene>
<dbReference type="Proteomes" id="UP000253816">
    <property type="component" value="Unassembled WGS sequence"/>
</dbReference>
<keyword evidence="3" id="KW-1185">Reference proteome</keyword>
<proteinExistence type="predicted"/>
<keyword evidence="1" id="KW-0472">Membrane</keyword>
<organism evidence="2 3">
    <name type="scientific">Candidatus Similichlamydia laticola</name>
    <dbReference type="NCBI Taxonomy" id="2170265"/>
    <lineage>
        <taxon>Bacteria</taxon>
        <taxon>Pseudomonadati</taxon>
        <taxon>Chlamydiota</taxon>
        <taxon>Chlamydiia</taxon>
        <taxon>Parachlamydiales</taxon>
        <taxon>Candidatus Parilichlamydiaceae</taxon>
        <taxon>Candidatus Similichlamydia</taxon>
    </lineage>
</organism>
<keyword evidence="1" id="KW-1133">Transmembrane helix</keyword>
<evidence type="ECO:0000313" key="2">
    <source>
        <dbReference type="EMBL" id="RDB31209.1"/>
    </source>
</evidence>
<reference evidence="2 3" key="1">
    <citation type="submission" date="2018-07" db="EMBL/GenBank/DDBJ databases">
        <title>Comparative genomics of the Candidatus Parilichlamydiaceae reveals evidence of convergent evolution and genome reduction in the phylum Chlamydiae.</title>
        <authorList>
            <person name="Taylor-Brown A."/>
            <person name="Polkinghorne A."/>
        </authorList>
    </citation>
    <scope>NUCLEOTIDE SEQUENCE [LARGE SCALE GENOMIC DNA]</scope>
    <source>
        <strain evidence="2 3">Hat2</strain>
    </source>
</reference>
<accession>A0A369K9D7</accession>
<feature type="transmembrane region" description="Helical" evidence="1">
    <location>
        <begin position="21"/>
        <end position="41"/>
    </location>
</feature>
<sequence length="213" mass="23697">MCSTSTSWATRCHLFQAIHKPLAPFFRAFFLAGLCSVPLYAGTRLWCWMKGQPMTFELMDFWTWTTECAALWVLTKALLACSLPGFFGGLCGLVLGLHIMFLIDSEDGECYPRGVVSRSMCFHAWQYFKGEGDLIKSPLIKETKVVARQASPIGTSTEIDPTVELEEMFKSVEVDTNKSKKLVLFVKAALKGTVKILLLVKGILELLSASRVA</sequence>
<dbReference type="AlphaFoldDB" id="A0A369K9D7"/>
<protein>
    <submittedName>
        <fullName evidence="2">Uncharacterized protein</fullName>
    </submittedName>
</protein>
<comment type="caution">
    <text evidence="2">The sequence shown here is derived from an EMBL/GenBank/DDBJ whole genome shotgun (WGS) entry which is preliminary data.</text>
</comment>
<feature type="transmembrane region" description="Helical" evidence="1">
    <location>
        <begin position="61"/>
        <end position="79"/>
    </location>
</feature>
<name>A0A369K9D7_9BACT</name>
<dbReference type="EMBL" id="QQBG01000026">
    <property type="protein sequence ID" value="RDB31209.1"/>
    <property type="molecule type" value="Genomic_DNA"/>
</dbReference>
<evidence type="ECO:0000256" key="1">
    <source>
        <dbReference type="SAM" id="Phobius"/>
    </source>
</evidence>
<evidence type="ECO:0000313" key="3">
    <source>
        <dbReference type="Proteomes" id="UP000253816"/>
    </source>
</evidence>
<keyword evidence="1" id="KW-0812">Transmembrane</keyword>